<dbReference type="AlphaFoldDB" id="A0A674MGF0"/>
<dbReference type="GO" id="GO:0031175">
    <property type="term" value="P:neuron projection development"/>
    <property type="evidence" value="ECO:0007669"/>
    <property type="project" value="TreeGrafter"/>
</dbReference>
<reference evidence="10" key="2">
    <citation type="submission" date="2025-08" db="UniProtKB">
        <authorList>
            <consortium name="Ensembl"/>
        </authorList>
    </citation>
    <scope>IDENTIFICATION</scope>
</reference>
<keyword evidence="4 9" id="KW-0812">Transmembrane</keyword>
<evidence type="ECO:0000256" key="4">
    <source>
        <dbReference type="ARBA" id="ARBA00022692"/>
    </source>
</evidence>
<dbReference type="PANTHER" id="PTHR11683">
    <property type="entry name" value="MYELIN PROTEOLIPID"/>
    <property type="match status" value="1"/>
</dbReference>
<dbReference type="GO" id="GO:0005886">
    <property type="term" value="C:plasma membrane"/>
    <property type="evidence" value="ECO:0007669"/>
    <property type="project" value="TreeGrafter"/>
</dbReference>
<dbReference type="Pfam" id="PF01275">
    <property type="entry name" value="Myelin_PLP"/>
    <property type="match status" value="2"/>
</dbReference>
<keyword evidence="6 9" id="KW-0472">Membrane</keyword>
<dbReference type="Proteomes" id="UP000005226">
    <property type="component" value="Chromosome 17"/>
</dbReference>
<dbReference type="OMA" id="FCGTSHE"/>
<evidence type="ECO:0000256" key="3">
    <source>
        <dbReference type="ARBA" id="ARBA00010595"/>
    </source>
</evidence>
<evidence type="ECO:0000256" key="2">
    <source>
        <dbReference type="ARBA" id="ARBA00004552"/>
    </source>
</evidence>
<evidence type="ECO:0000256" key="9">
    <source>
        <dbReference type="SAM" id="Phobius"/>
    </source>
</evidence>
<evidence type="ECO:0000256" key="7">
    <source>
        <dbReference type="ARBA" id="ARBA00040405"/>
    </source>
</evidence>
<feature type="transmembrane region" description="Helical" evidence="9">
    <location>
        <begin position="12"/>
        <end position="35"/>
    </location>
</feature>
<dbReference type="Ensembl" id="ENSTRUT00000083902.1">
    <property type="protein sequence ID" value="ENSTRUP00000060228.1"/>
    <property type="gene ID" value="ENSTRUG00000010464.3"/>
</dbReference>
<evidence type="ECO:0000256" key="6">
    <source>
        <dbReference type="ARBA" id="ARBA00023136"/>
    </source>
</evidence>
<comment type="similarity">
    <text evidence="3">Belongs to the myelin proteolipid protein family.</text>
</comment>
<dbReference type="InParanoid" id="A0A674MGF0"/>
<sequence>MQGCKECCERCVGSLPWASLIATVLLYMGVALFCGCGHEALSGTVTILQNYFEHLLTAGFFVFGVLLLVEGFFTTGAIRDLYGEFKITACGRCLTAFVSHKPPKKVAVGGQEGQR</sequence>
<keyword evidence="5 9" id="KW-1133">Transmembrane helix</keyword>
<evidence type="ECO:0000256" key="8">
    <source>
        <dbReference type="ARBA" id="ARBA00046561"/>
    </source>
</evidence>
<dbReference type="PROSITE" id="PS00575">
    <property type="entry name" value="MYELIN_PLP_1"/>
    <property type="match status" value="1"/>
</dbReference>
<dbReference type="InterPro" id="IPR018237">
    <property type="entry name" value="Myelin_PLP_CS"/>
</dbReference>
<evidence type="ECO:0000256" key="5">
    <source>
        <dbReference type="ARBA" id="ARBA00022989"/>
    </source>
</evidence>
<evidence type="ECO:0000313" key="11">
    <source>
        <dbReference type="Proteomes" id="UP000005226"/>
    </source>
</evidence>
<dbReference type="GO" id="GO:0043197">
    <property type="term" value="C:dendritic spine"/>
    <property type="evidence" value="ECO:0007669"/>
    <property type="project" value="UniProtKB-SubCell"/>
</dbReference>
<protein>
    <recommendedName>
        <fullName evidence="7">Neuronal membrane glycoprotein M6-a</fullName>
    </recommendedName>
</protein>
<reference evidence="10" key="3">
    <citation type="submission" date="2025-09" db="UniProtKB">
        <authorList>
            <consortium name="Ensembl"/>
        </authorList>
    </citation>
    <scope>IDENTIFICATION</scope>
</reference>
<feature type="transmembrane region" description="Helical" evidence="9">
    <location>
        <begin position="55"/>
        <end position="78"/>
    </location>
</feature>
<proteinExistence type="inferred from homology"/>
<dbReference type="PANTHER" id="PTHR11683:SF4">
    <property type="entry name" value="NEURONAL MEMBRANE GLYCOPROTEIN M6-A"/>
    <property type="match status" value="1"/>
</dbReference>
<reference evidence="10 11" key="1">
    <citation type="journal article" date="2011" name="Genome Biol. Evol.">
        <title>Integration of the genetic map and genome assembly of fugu facilitates insights into distinct features of genome evolution in teleosts and mammals.</title>
        <authorList>
            <person name="Kai W."/>
            <person name="Kikuchi K."/>
            <person name="Tohari S."/>
            <person name="Chew A.K."/>
            <person name="Tay A."/>
            <person name="Fujiwara A."/>
            <person name="Hosoya S."/>
            <person name="Suetake H."/>
            <person name="Naruse K."/>
            <person name="Brenner S."/>
            <person name="Suzuki Y."/>
            <person name="Venkatesh B."/>
        </authorList>
    </citation>
    <scope>NUCLEOTIDE SEQUENCE [LARGE SCALE GENOMIC DNA]</scope>
</reference>
<evidence type="ECO:0000313" key="10">
    <source>
        <dbReference type="Ensembl" id="ENSTRUP00000060228.1"/>
    </source>
</evidence>
<dbReference type="GO" id="GO:0030175">
    <property type="term" value="C:filopodium"/>
    <property type="evidence" value="ECO:0007669"/>
    <property type="project" value="TreeGrafter"/>
</dbReference>
<organism evidence="10 11">
    <name type="scientific">Takifugu rubripes</name>
    <name type="common">Japanese pufferfish</name>
    <name type="synonym">Fugu rubripes</name>
    <dbReference type="NCBI Taxonomy" id="31033"/>
    <lineage>
        <taxon>Eukaryota</taxon>
        <taxon>Metazoa</taxon>
        <taxon>Chordata</taxon>
        <taxon>Craniata</taxon>
        <taxon>Vertebrata</taxon>
        <taxon>Euteleostomi</taxon>
        <taxon>Actinopterygii</taxon>
        <taxon>Neopterygii</taxon>
        <taxon>Teleostei</taxon>
        <taxon>Neoteleostei</taxon>
        <taxon>Acanthomorphata</taxon>
        <taxon>Eupercaria</taxon>
        <taxon>Tetraodontiformes</taxon>
        <taxon>Tetradontoidea</taxon>
        <taxon>Tetraodontidae</taxon>
        <taxon>Takifugu</taxon>
    </lineage>
</organism>
<dbReference type="GeneTree" id="ENSGT00390000006915"/>
<dbReference type="GO" id="GO:0044295">
    <property type="term" value="C:axonal growth cone"/>
    <property type="evidence" value="ECO:0007669"/>
    <property type="project" value="TreeGrafter"/>
</dbReference>
<comment type="subunit">
    <text evidence="8">Interacts with OPRM1. Interacts with palmitoyltransferase ZDHHC17/HIP14; the interaction leads to palmitoylation of GPM6A.</text>
</comment>
<comment type="subcellular location">
    <subcellularLocation>
        <location evidence="2">Cell projection</location>
        <location evidence="2">Dendritic spine</location>
    </subcellularLocation>
    <subcellularLocation>
        <location evidence="1">Membrane</location>
        <topology evidence="1">Multi-pass membrane protein</topology>
    </subcellularLocation>
</comment>
<name>A0A674MGF0_TAKRU</name>
<dbReference type="GO" id="GO:0043025">
    <property type="term" value="C:neuronal cell body"/>
    <property type="evidence" value="ECO:0007669"/>
    <property type="project" value="TreeGrafter"/>
</dbReference>
<dbReference type="InterPro" id="IPR001614">
    <property type="entry name" value="Myelin_PLP"/>
</dbReference>
<keyword evidence="11" id="KW-1185">Reference proteome</keyword>
<accession>A0A674MGF0</accession>
<evidence type="ECO:0000256" key="1">
    <source>
        <dbReference type="ARBA" id="ARBA00004141"/>
    </source>
</evidence>